<keyword evidence="2" id="KW-1185">Reference proteome</keyword>
<organism evidence="1 2">
    <name type="scientific">Carnegiea gigantea</name>
    <dbReference type="NCBI Taxonomy" id="171969"/>
    <lineage>
        <taxon>Eukaryota</taxon>
        <taxon>Viridiplantae</taxon>
        <taxon>Streptophyta</taxon>
        <taxon>Embryophyta</taxon>
        <taxon>Tracheophyta</taxon>
        <taxon>Spermatophyta</taxon>
        <taxon>Magnoliopsida</taxon>
        <taxon>eudicotyledons</taxon>
        <taxon>Gunneridae</taxon>
        <taxon>Pentapetalae</taxon>
        <taxon>Caryophyllales</taxon>
        <taxon>Cactineae</taxon>
        <taxon>Cactaceae</taxon>
        <taxon>Cactoideae</taxon>
        <taxon>Echinocereeae</taxon>
        <taxon>Carnegiea</taxon>
    </lineage>
</organism>
<evidence type="ECO:0000313" key="1">
    <source>
        <dbReference type="EMBL" id="KAJ8429233.1"/>
    </source>
</evidence>
<protein>
    <submittedName>
        <fullName evidence="1">Uncharacterized protein</fullName>
    </submittedName>
</protein>
<evidence type="ECO:0000313" key="2">
    <source>
        <dbReference type="Proteomes" id="UP001153076"/>
    </source>
</evidence>
<dbReference type="EMBL" id="JAKOGI010000919">
    <property type="protein sequence ID" value="KAJ8429233.1"/>
    <property type="molecule type" value="Genomic_DNA"/>
</dbReference>
<sequence length="156" mass="17870">MKAIEYMNGKIISDFKLQVTCARFHKRLPPRWSKKSTFSQKKPAWKWIPKVKKVLNQDTSSPYKQALLSCSNDNELGAQEGANEAVMEDIITQPLDNAYSRPIYIGKLISQVPSYGSSIKDDEKINSTSRAFDGPLEMEFQFYDKSKRRKLSNEGK</sequence>
<proteinExistence type="predicted"/>
<reference evidence="1" key="1">
    <citation type="submission" date="2022-04" db="EMBL/GenBank/DDBJ databases">
        <title>Carnegiea gigantea Genome sequencing and assembly v2.</title>
        <authorList>
            <person name="Copetti D."/>
            <person name="Sanderson M.J."/>
            <person name="Burquez A."/>
            <person name="Wojciechowski M.F."/>
        </authorList>
    </citation>
    <scope>NUCLEOTIDE SEQUENCE</scope>
    <source>
        <strain evidence="1">SGP5-SGP5p</strain>
        <tissue evidence="1">Aerial part</tissue>
    </source>
</reference>
<dbReference type="Proteomes" id="UP001153076">
    <property type="component" value="Unassembled WGS sequence"/>
</dbReference>
<gene>
    <name evidence="1" type="ORF">Cgig2_009389</name>
</gene>
<accession>A0A9Q1JQK1</accession>
<dbReference type="AlphaFoldDB" id="A0A9Q1JQK1"/>
<comment type="caution">
    <text evidence="1">The sequence shown here is derived from an EMBL/GenBank/DDBJ whole genome shotgun (WGS) entry which is preliminary data.</text>
</comment>
<name>A0A9Q1JQK1_9CARY</name>